<dbReference type="EMBL" id="BTSX01000003">
    <property type="protein sequence ID" value="GMS91511.1"/>
    <property type="molecule type" value="Genomic_DNA"/>
</dbReference>
<dbReference type="GO" id="GO:0006508">
    <property type="term" value="P:proteolysis"/>
    <property type="evidence" value="ECO:0007669"/>
    <property type="project" value="InterPro"/>
</dbReference>
<dbReference type="Pfam" id="PF00450">
    <property type="entry name" value="Peptidase_S10"/>
    <property type="match status" value="1"/>
</dbReference>
<dbReference type="SUPFAM" id="SSF53474">
    <property type="entry name" value="alpha/beta-Hydrolases"/>
    <property type="match status" value="1"/>
</dbReference>
<dbReference type="InterPro" id="IPR033124">
    <property type="entry name" value="Ser_caboxypep_his_AS"/>
</dbReference>
<reference evidence="2" key="1">
    <citation type="submission" date="2023-10" db="EMBL/GenBank/DDBJ databases">
        <title>Genome assembly of Pristionchus species.</title>
        <authorList>
            <person name="Yoshida K."/>
            <person name="Sommer R.J."/>
        </authorList>
    </citation>
    <scope>NUCLEOTIDE SEQUENCE</scope>
    <source>
        <strain evidence="2">RS0144</strain>
    </source>
</reference>
<gene>
    <name evidence="2" type="ORF">PENTCL1PPCAC_13686</name>
</gene>
<dbReference type="AlphaFoldDB" id="A0AAV5T7F0"/>
<sequence>MRNRAKRAALHAAKNGMHLDTIDWGNLDPLSTDNTRGYQCWMDEATIAYLNMPGVRTALHVPDYVQPWDECADMPYHQNKFDMSEQFENLMKLDLRVLLYNGDADDACQLQQAQWFVEALAAKHGWTESDKTEWSYRGVIAGYQTSYKTNRKFTIDLLTVKGAGHMVPTDRPGPALQI</sequence>
<accession>A0AAV5T7F0</accession>
<protein>
    <recommendedName>
        <fullName evidence="4">Peptidase</fullName>
    </recommendedName>
</protein>
<dbReference type="GO" id="GO:0004185">
    <property type="term" value="F:serine-type carboxypeptidase activity"/>
    <property type="evidence" value="ECO:0007669"/>
    <property type="project" value="InterPro"/>
</dbReference>
<dbReference type="Gene3D" id="3.40.50.1820">
    <property type="entry name" value="alpha/beta hydrolase"/>
    <property type="match status" value="1"/>
</dbReference>
<organism evidence="2 3">
    <name type="scientific">Pristionchus entomophagus</name>
    <dbReference type="NCBI Taxonomy" id="358040"/>
    <lineage>
        <taxon>Eukaryota</taxon>
        <taxon>Metazoa</taxon>
        <taxon>Ecdysozoa</taxon>
        <taxon>Nematoda</taxon>
        <taxon>Chromadorea</taxon>
        <taxon>Rhabditida</taxon>
        <taxon>Rhabditina</taxon>
        <taxon>Diplogasteromorpha</taxon>
        <taxon>Diplogasteroidea</taxon>
        <taxon>Neodiplogasteridae</taxon>
        <taxon>Pristionchus</taxon>
    </lineage>
</organism>
<dbReference type="InterPro" id="IPR001563">
    <property type="entry name" value="Peptidase_S10"/>
</dbReference>
<dbReference type="PROSITE" id="PS00560">
    <property type="entry name" value="CARBOXYPEPT_SER_HIS"/>
    <property type="match status" value="1"/>
</dbReference>
<evidence type="ECO:0008006" key="4">
    <source>
        <dbReference type="Google" id="ProtNLM"/>
    </source>
</evidence>
<evidence type="ECO:0000256" key="1">
    <source>
        <dbReference type="ARBA" id="ARBA00009431"/>
    </source>
</evidence>
<dbReference type="InterPro" id="IPR029058">
    <property type="entry name" value="AB_hydrolase_fold"/>
</dbReference>
<evidence type="ECO:0000313" key="3">
    <source>
        <dbReference type="Proteomes" id="UP001432027"/>
    </source>
</evidence>
<proteinExistence type="inferred from homology"/>
<keyword evidence="3" id="KW-1185">Reference proteome</keyword>
<comment type="similarity">
    <text evidence="1">Belongs to the peptidase S10 family.</text>
</comment>
<comment type="caution">
    <text evidence="2">The sequence shown here is derived from an EMBL/GenBank/DDBJ whole genome shotgun (WGS) entry which is preliminary data.</text>
</comment>
<evidence type="ECO:0000313" key="2">
    <source>
        <dbReference type="EMBL" id="GMS91511.1"/>
    </source>
</evidence>
<feature type="non-terminal residue" evidence="2">
    <location>
        <position position="178"/>
    </location>
</feature>
<dbReference type="Proteomes" id="UP001432027">
    <property type="component" value="Unassembled WGS sequence"/>
</dbReference>
<name>A0AAV5T7F0_9BILA</name>